<dbReference type="OrthoDB" id="3700354at2"/>
<organism evidence="1 2">
    <name type="scientific">Lentzea flaviverrucosa</name>
    <dbReference type="NCBI Taxonomy" id="200379"/>
    <lineage>
        <taxon>Bacteria</taxon>
        <taxon>Bacillati</taxon>
        <taxon>Actinomycetota</taxon>
        <taxon>Actinomycetes</taxon>
        <taxon>Pseudonocardiales</taxon>
        <taxon>Pseudonocardiaceae</taxon>
        <taxon>Lentzea</taxon>
    </lineage>
</organism>
<gene>
    <name evidence="1" type="ORF">SAMN05216195_102667</name>
</gene>
<evidence type="ECO:0000313" key="1">
    <source>
        <dbReference type="EMBL" id="SEQ53476.1"/>
    </source>
</evidence>
<reference evidence="2" key="1">
    <citation type="submission" date="2016-10" db="EMBL/GenBank/DDBJ databases">
        <authorList>
            <person name="Varghese N."/>
            <person name="Submissions S."/>
        </authorList>
    </citation>
    <scope>NUCLEOTIDE SEQUENCE [LARGE SCALE GENOMIC DNA]</scope>
    <source>
        <strain evidence="2">CGMCC 4.578</strain>
    </source>
</reference>
<dbReference type="AlphaFoldDB" id="A0A1H9GTM5"/>
<name>A0A1H9GTM5_9PSEU</name>
<protein>
    <submittedName>
        <fullName evidence="1">Uncharacterized protein</fullName>
    </submittedName>
</protein>
<proteinExistence type="predicted"/>
<evidence type="ECO:0000313" key="2">
    <source>
        <dbReference type="Proteomes" id="UP000199028"/>
    </source>
</evidence>
<accession>A0A1H9GTM5</accession>
<sequence length="82" mass="8954">MTSSSRGSGDASAAQHLVEAITRRAALHEAIGVVQAWSGDQDDVLGRFCDRRTEAEREAEVERVNAVVDAAAERRTDPDWDD</sequence>
<dbReference type="Proteomes" id="UP000199028">
    <property type="component" value="Unassembled WGS sequence"/>
</dbReference>
<keyword evidence="2" id="KW-1185">Reference proteome</keyword>
<dbReference type="EMBL" id="FOFT01000002">
    <property type="protein sequence ID" value="SEQ53476.1"/>
    <property type="molecule type" value="Genomic_DNA"/>
</dbReference>
<dbReference type="RefSeq" id="WP_090064195.1">
    <property type="nucleotide sequence ID" value="NZ_FOFT01000002.1"/>
</dbReference>